<dbReference type="SUPFAM" id="SSF53850">
    <property type="entry name" value="Periplasmic binding protein-like II"/>
    <property type="match status" value="1"/>
</dbReference>
<comment type="similarity">
    <text evidence="1 4">Belongs to the PstS family.</text>
</comment>
<sequence>MNLKKKFVSATALGLAGAFALAACGGDSTDNGTDNKGGDKGASNAPANLSGTLNGAGASSMEDAQGAFIGGFMAQNSGATVTYDGVGSGKGREQFLAAATNFAGSDAYLKDEEVEASKDRCFGGQAFDIPVYISPIAVVYNLEGVDNLQLSPDTLAKIFAGDIKKWNDEAIKADNPDVELPDTDIVPVHRSDKSGTTENFTEYLAAAAPESWKHGAIETWFDNGGQSGEKTSGLVNTVQGGNGTIGYADASKAGNLGTAKIKVGEEYVAYSADAAAKAVEVSPKAEGRGENDIALDLARDTTESGSYPIVLVSYMVMCDTYEKKEDADLVKAYASYVISEQGQNDAAKAAGSAPLSEKLREDAQKSVDAIKAK</sequence>
<dbReference type="PANTHER" id="PTHR42996:SF1">
    <property type="entry name" value="PHOSPHATE-BINDING PROTEIN PSTS"/>
    <property type="match status" value="1"/>
</dbReference>
<keyword evidence="9" id="KW-1185">Reference proteome</keyword>
<evidence type="ECO:0000259" key="7">
    <source>
        <dbReference type="Pfam" id="PF12849"/>
    </source>
</evidence>
<dbReference type="Proteomes" id="UP000323865">
    <property type="component" value="Chromosome"/>
</dbReference>
<evidence type="ECO:0000313" key="9">
    <source>
        <dbReference type="Proteomes" id="UP000323865"/>
    </source>
</evidence>
<dbReference type="EMBL" id="CP044108">
    <property type="protein sequence ID" value="QEU11229.1"/>
    <property type="molecule type" value="Genomic_DNA"/>
</dbReference>
<organism evidence="8 9">
    <name type="scientific">Dermabacter vaginalis</name>
    <dbReference type="NCBI Taxonomy" id="1630135"/>
    <lineage>
        <taxon>Bacteria</taxon>
        <taxon>Bacillati</taxon>
        <taxon>Actinomycetota</taxon>
        <taxon>Actinomycetes</taxon>
        <taxon>Micrococcales</taxon>
        <taxon>Dermabacteraceae</taxon>
        <taxon>Dermabacter</taxon>
    </lineage>
</organism>
<dbReference type="NCBIfam" id="TIGR00975">
    <property type="entry name" value="3a0107s03"/>
    <property type="match status" value="1"/>
</dbReference>
<evidence type="ECO:0000313" key="8">
    <source>
        <dbReference type="EMBL" id="QEU11229.1"/>
    </source>
</evidence>
<keyword evidence="2 4" id="KW-0813">Transport</keyword>
<accession>A0ABX6A3L8</accession>
<feature type="compositionally biased region" description="Basic and acidic residues" evidence="5">
    <location>
        <begin position="357"/>
        <end position="373"/>
    </location>
</feature>
<reference evidence="8 9" key="1">
    <citation type="submission" date="2019-09" db="EMBL/GenBank/DDBJ databases">
        <title>FDA dAtabase for Regulatory Grade micrObial Sequences (FDA-ARGOS): Supporting development and validation of Infectious Disease Dx tests.</title>
        <authorList>
            <person name="Sciortino C."/>
            <person name="Tallon L."/>
            <person name="Sadzewicz L."/>
            <person name="Vavikolanu K."/>
            <person name="Mehta A."/>
            <person name="Aluvathingal J."/>
            <person name="Nadendla S."/>
            <person name="Nandy P."/>
            <person name="Geyer C."/>
            <person name="Yan Y."/>
            <person name="Sichtig H."/>
        </authorList>
    </citation>
    <scope>NUCLEOTIDE SEQUENCE [LARGE SCALE GENOMIC DNA]</scope>
    <source>
        <strain evidence="8 9">FDAARGOS_640</strain>
    </source>
</reference>
<evidence type="ECO:0000256" key="1">
    <source>
        <dbReference type="ARBA" id="ARBA00008725"/>
    </source>
</evidence>
<gene>
    <name evidence="8" type="primary">pstS</name>
    <name evidence="8" type="ORF">FOB48_02180</name>
</gene>
<dbReference type="Gene3D" id="3.40.190.10">
    <property type="entry name" value="Periplasmic binding protein-like II"/>
    <property type="match status" value="2"/>
</dbReference>
<evidence type="ECO:0000256" key="2">
    <source>
        <dbReference type="ARBA" id="ARBA00022448"/>
    </source>
</evidence>
<proteinExistence type="inferred from homology"/>
<dbReference type="PROSITE" id="PS51257">
    <property type="entry name" value="PROKAR_LIPOPROTEIN"/>
    <property type="match status" value="1"/>
</dbReference>
<dbReference type="CDD" id="cd13565">
    <property type="entry name" value="PBP2_PstS"/>
    <property type="match status" value="1"/>
</dbReference>
<dbReference type="Pfam" id="PF12849">
    <property type="entry name" value="PBP_like_2"/>
    <property type="match status" value="1"/>
</dbReference>
<protein>
    <recommendedName>
        <fullName evidence="4">Phosphate-binding protein</fullName>
    </recommendedName>
</protein>
<dbReference type="PIRSF" id="PIRSF002756">
    <property type="entry name" value="PstS"/>
    <property type="match status" value="1"/>
</dbReference>
<dbReference type="InterPro" id="IPR024370">
    <property type="entry name" value="PBP_domain"/>
</dbReference>
<feature type="domain" description="PBP" evidence="7">
    <location>
        <begin position="43"/>
        <end position="340"/>
    </location>
</feature>
<evidence type="ECO:0000256" key="5">
    <source>
        <dbReference type="SAM" id="MobiDB-lite"/>
    </source>
</evidence>
<evidence type="ECO:0000256" key="6">
    <source>
        <dbReference type="SAM" id="SignalP"/>
    </source>
</evidence>
<feature type="region of interest" description="Disordered" evidence="5">
    <location>
        <begin position="342"/>
        <end position="373"/>
    </location>
</feature>
<keyword evidence="3 4" id="KW-0592">Phosphate transport</keyword>
<dbReference type="InterPro" id="IPR050962">
    <property type="entry name" value="Phosphate-bind_PstS"/>
</dbReference>
<evidence type="ECO:0000256" key="3">
    <source>
        <dbReference type="ARBA" id="ARBA00022592"/>
    </source>
</evidence>
<name>A0ABX6A3L8_9MICO</name>
<evidence type="ECO:0000256" key="4">
    <source>
        <dbReference type="PIRNR" id="PIRNR002756"/>
    </source>
</evidence>
<feature type="signal peptide" evidence="6">
    <location>
        <begin position="1"/>
        <end position="22"/>
    </location>
</feature>
<dbReference type="InterPro" id="IPR005673">
    <property type="entry name" value="ABC_phos-bd_PstS"/>
</dbReference>
<keyword evidence="6" id="KW-0732">Signal</keyword>
<feature type="chain" id="PRO_5045501514" description="Phosphate-binding protein" evidence="6">
    <location>
        <begin position="23"/>
        <end position="373"/>
    </location>
</feature>
<dbReference type="RefSeq" id="WP_150332729.1">
    <property type="nucleotide sequence ID" value="NZ_CP044108.1"/>
</dbReference>
<dbReference type="PANTHER" id="PTHR42996">
    <property type="entry name" value="PHOSPHATE-BINDING PROTEIN PSTS"/>
    <property type="match status" value="1"/>
</dbReference>